<comment type="subunit">
    <text evidence="5">Homodimer or homotetramer.</text>
</comment>
<evidence type="ECO:0000256" key="4">
    <source>
        <dbReference type="ARBA" id="ARBA00023115"/>
    </source>
</evidence>
<dbReference type="InterPro" id="IPR035246">
    <property type="entry name" value="Spermidine_synt_N"/>
</dbReference>
<evidence type="ECO:0000256" key="7">
    <source>
        <dbReference type="RuleBase" id="RU003836"/>
    </source>
</evidence>
<accession>A0AAE3KHX2</accession>
<evidence type="ECO:0000259" key="9">
    <source>
        <dbReference type="PROSITE" id="PS51006"/>
    </source>
</evidence>
<comment type="caution">
    <text evidence="10">The sequence shown here is derived from an EMBL/GenBank/DDBJ whole genome shotgun (WGS) entry which is preliminary data.</text>
</comment>
<dbReference type="InterPro" id="IPR030373">
    <property type="entry name" value="PABS_CS"/>
</dbReference>
<evidence type="ECO:0000256" key="5">
    <source>
        <dbReference type="HAMAP-Rule" id="MF_00198"/>
    </source>
</evidence>
<proteinExistence type="inferred from homology"/>
<dbReference type="NCBIfam" id="NF002010">
    <property type="entry name" value="PRK00811.1"/>
    <property type="match status" value="1"/>
</dbReference>
<protein>
    <recommendedName>
        <fullName evidence="5">Polyamine aminopropyltransferase</fullName>
    </recommendedName>
    <alternativeName>
        <fullName evidence="5">Putrescine aminopropyltransferase</fullName>
        <shortName evidence="5">PAPT</shortName>
    </alternativeName>
    <alternativeName>
        <fullName evidence="5">Spermidine synthase</fullName>
        <shortName evidence="5">SPDS</shortName>
        <shortName evidence="5">SPDSY</shortName>
        <ecNumber evidence="5">2.5.1.16</ecNumber>
    </alternativeName>
</protein>
<dbReference type="Gene3D" id="3.40.50.150">
    <property type="entry name" value="Vaccinia Virus protein VP39"/>
    <property type="match status" value="1"/>
</dbReference>
<feature type="binding site" evidence="5">
    <location>
        <position position="89"/>
    </location>
    <ligand>
        <name>spermidine</name>
        <dbReference type="ChEBI" id="CHEBI:57834"/>
    </ligand>
</feature>
<dbReference type="EC" id="2.5.1.16" evidence="5"/>
<dbReference type="HAMAP" id="MF_00198">
    <property type="entry name" value="Spermidine_synth"/>
    <property type="match status" value="1"/>
</dbReference>
<dbReference type="InterPro" id="IPR001045">
    <property type="entry name" value="Spermi_synthase"/>
</dbReference>
<feature type="binding site" evidence="5">
    <location>
        <begin position="159"/>
        <end position="162"/>
    </location>
    <ligand>
        <name>spermidine</name>
        <dbReference type="ChEBI" id="CHEBI:57834"/>
    </ligand>
</feature>
<dbReference type="EMBL" id="JALJXV010000011">
    <property type="protein sequence ID" value="MCP1676792.1"/>
    <property type="molecule type" value="Genomic_DNA"/>
</dbReference>
<evidence type="ECO:0000256" key="2">
    <source>
        <dbReference type="ARBA" id="ARBA00022679"/>
    </source>
</evidence>
<dbReference type="Gene3D" id="2.30.140.10">
    <property type="entry name" value="Spermidine synthase, tetramerisation domain"/>
    <property type="match status" value="1"/>
</dbReference>
<sequence length="288" mass="32233">MDDKHWFTEDYPEAGTAFSLRIRAKLHEEQTPFQKLEIYETEHWGNLMVLDGCVMLTSRDNFTYHEMMAHPVLFTHPDPKQVVIIGGGDCGMLREVLKHKAVERCVQVDIDERVTRASERFFPELCSANDDPRAKLLFADGLDYMRRLEPGSVDVVIVDSTDPVGPAEGLFGTKFMADVWRALGDDGLMVQQSESPILHLDTLLADVYTAMRGGGFTQVRSLQFPVVGYPSGWWSATMAGKGDVDLTAFRETDAAAKPFATEYYNAAMHRAALAIPEFCKKLMADRSG</sequence>
<dbReference type="SUPFAM" id="SSF53335">
    <property type="entry name" value="S-adenosyl-L-methionine-dependent methyltransferases"/>
    <property type="match status" value="1"/>
</dbReference>
<comment type="function">
    <text evidence="5">Catalyzes the irreversible transfer of a propylamine group from the amino donor S-adenosylmethioninamine (decarboxy-AdoMet) to putrescine (1,4-diaminobutane) to yield spermidine.</text>
</comment>
<feature type="domain" description="PABS" evidence="9">
    <location>
        <begin position="4"/>
        <end position="241"/>
    </location>
</feature>
<gene>
    <name evidence="5" type="primary">speE</name>
    <name evidence="10" type="ORF">J2T57_003965</name>
</gene>
<keyword evidence="3 5" id="KW-0745">Spermidine biosynthesis</keyword>
<dbReference type="Pfam" id="PF01564">
    <property type="entry name" value="Spermine_synth"/>
    <property type="match status" value="1"/>
</dbReference>
<feature type="binding site" evidence="5">
    <location>
        <begin position="140"/>
        <end position="141"/>
    </location>
    <ligand>
        <name>S-methyl-5'-thioadenosine</name>
        <dbReference type="ChEBI" id="CHEBI:17509"/>
    </ligand>
</feature>
<feature type="binding site" evidence="5">
    <location>
        <position position="65"/>
    </location>
    <ligand>
        <name>spermidine</name>
        <dbReference type="ChEBI" id="CHEBI:57834"/>
    </ligand>
</feature>
<dbReference type="Pfam" id="PF17284">
    <property type="entry name" value="Spermine_synt_N"/>
    <property type="match status" value="1"/>
</dbReference>
<comment type="similarity">
    <text evidence="1 5 7">Belongs to the spermidine/spermine synthase family.</text>
</comment>
<feature type="binding site" evidence="5">
    <location>
        <position position="166"/>
    </location>
    <ligand>
        <name>S-methyl-5'-thioadenosine</name>
        <dbReference type="ChEBI" id="CHEBI:17509"/>
    </ligand>
</feature>
<evidence type="ECO:0000313" key="10">
    <source>
        <dbReference type="EMBL" id="MCP1676792.1"/>
    </source>
</evidence>
<dbReference type="GO" id="GO:0005829">
    <property type="term" value="C:cytosol"/>
    <property type="evidence" value="ECO:0007669"/>
    <property type="project" value="TreeGrafter"/>
</dbReference>
<feature type="binding site" evidence="5">
    <location>
        <position position="109"/>
    </location>
    <ligand>
        <name>S-methyl-5'-thioadenosine</name>
        <dbReference type="ChEBI" id="CHEBI:17509"/>
    </ligand>
</feature>
<keyword evidence="11" id="KW-1185">Reference proteome</keyword>
<comment type="catalytic activity">
    <reaction evidence="5 8">
        <text>S-adenosyl 3-(methylsulfanyl)propylamine + putrescine = S-methyl-5'-thioadenosine + spermidine + H(+)</text>
        <dbReference type="Rhea" id="RHEA:12721"/>
        <dbReference type="ChEBI" id="CHEBI:15378"/>
        <dbReference type="ChEBI" id="CHEBI:17509"/>
        <dbReference type="ChEBI" id="CHEBI:57443"/>
        <dbReference type="ChEBI" id="CHEBI:57834"/>
        <dbReference type="ChEBI" id="CHEBI:326268"/>
        <dbReference type="EC" id="2.5.1.16"/>
    </reaction>
</comment>
<name>A0AAE3KHX2_9GAMM</name>
<organism evidence="10 11">
    <name type="scientific">Natronocella acetinitrilica</name>
    <dbReference type="NCBI Taxonomy" id="414046"/>
    <lineage>
        <taxon>Bacteria</taxon>
        <taxon>Pseudomonadati</taxon>
        <taxon>Pseudomonadota</taxon>
        <taxon>Gammaproteobacteria</taxon>
        <taxon>Chromatiales</taxon>
        <taxon>Ectothiorhodospiraceae</taxon>
        <taxon>Natronocella</taxon>
    </lineage>
</organism>
<dbReference type="PANTHER" id="PTHR11558">
    <property type="entry name" value="SPERMIDINE/SPERMINE SYNTHASE"/>
    <property type="match status" value="1"/>
</dbReference>
<dbReference type="PROSITE" id="PS01330">
    <property type="entry name" value="PABS_1"/>
    <property type="match status" value="1"/>
</dbReference>
<dbReference type="AlphaFoldDB" id="A0AAE3KHX2"/>
<feature type="binding site" evidence="5">
    <location>
        <position position="34"/>
    </location>
    <ligand>
        <name>S-methyl-5'-thioadenosine</name>
        <dbReference type="ChEBI" id="CHEBI:17509"/>
    </ligand>
</feature>
<feature type="active site" description="Proton acceptor" evidence="5 6">
    <location>
        <position position="159"/>
    </location>
</feature>
<evidence type="ECO:0000256" key="8">
    <source>
        <dbReference type="RuleBase" id="RU003837"/>
    </source>
</evidence>
<dbReference type="NCBIfam" id="TIGR00417">
    <property type="entry name" value="speE"/>
    <property type="match status" value="1"/>
</dbReference>
<keyword evidence="4 5" id="KW-0620">Polyamine biosynthesis</keyword>
<dbReference type="PROSITE" id="PS51006">
    <property type="entry name" value="PABS_2"/>
    <property type="match status" value="1"/>
</dbReference>
<evidence type="ECO:0000256" key="1">
    <source>
        <dbReference type="ARBA" id="ARBA00007867"/>
    </source>
</evidence>
<dbReference type="InterPro" id="IPR029063">
    <property type="entry name" value="SAM-dependent_MTases_sf"/>
</dbReference>
<dbReference type="GO" id="GO:0008295">
    <property type="term" value="P:spermidine biosynthetic process"/>
    <property type="evidence" value="ECO:0007669"/>
    <property type="project" value="UniProtKB-UniRule"/>
</dbReference>
<dbReference type="InterPro" id="IPR030374">
    <property type="entry name" value="PABS"/>
</dbReference>
<evidence type="ECO:0000256" key="3">
    <source>
        <dbReference type="ARBA" id="ARBA00023066"/>
    </source>
</evidence>
<reference evidence="10" key="1">
    <citation type="submission" date="2022-03" db="EMBL/GenBank/DDBJ databases">
        <title>Genomic Encyclopedia of Type Strains, Phase III (KMG-III): the genomes of soil and plant-associated and newly described type strains.</title>
        <authorList>
            <person name="Whitman W."/>
        </authorList>
    </citation>
    <scope>NUCLEOTIDE SEQUENCE</scope>
    <source>
        <strain evidence="10">ANL 6-2</strain>
    </source>
</reference>
<comment type="pathway">
    <text evidence="5">Amine and polyamine biosynthesis; spermidine biosynthesis; spermidine from putrescine: step 1/1.</text>
</comment>
<dbReference type="InterPro" id="IPR037163">
    <property type="entry name" value="Spermidine_synt_N_sf"/>
</dbReference>
<dbReference type="Proteomes" id="UP001205843">
    <property type="component" value="Unassembled WGS sequence"/>
</dbReference>
<dbReference type="GO" id="GO:0004766">
    <property type="term" value="F:spermidine synthase activity"/>
    <property type="evidence" value="ECO:0007669"/>
    <property type="project" value="UniProtKB-UniRule"/>
</dbReference>
<dbReference type="PANTHER" id="PTHR11558:SF11">
    <property type="entry name" value="SPERMIDINE SYNTHASE"/>
    <property type="match status" value="1"/>
</dbReference>
<keyword evidence="2 5" id="KW-0808">Transferase</keyword>
<evidence type="ECO:0000313" key="11">
    <source>
        <dbReference type="Proteomes" id="UP001205843"/>
    </source>
</evidence>
<evidence type="ECO:0000256" key="6">
    <source>
        <dbReference type="PROSITE-ProRule" id="PRU00354"/>
    </source>
</evidence>